<accession>A0A6B3NDJ8</accession>
<protein>
    <submittedName>
        <fullName evidence="1">DUF1822 family protein</fullName>
    </submittedName>
</protein>
<dbReference type="InterPro" id="IPR014951">
    <property type="entry name" value="DUF1822"/>
</dbReference>
<proteinExistence type="predicted"/>
<organism evidence="1">
    <name type="scientific">Symploca sp. SIO1C4</name>
    <dbReference type="NCBI Taxonomy" id="2607765"/>
    <lineage>
        <taxon>Bacteria</taxon>
        <taxon>Bacillati</taxon>
        <taxon>Cyanobacteriota</taxon>
        <taxon>Cyanophyceae</taxon>
        <taxon>Coleofasciculales</taxon>
        <taxon>Coleofasciculaceae</taxon>
        <taxon>Symploca</taxon>
    </lineage>
</organism>
<name>A0A6B3NDJ8_9CYAN</name>
<reference evidence="1" key="1">
    <citation type="submission" date="2019-11" db="EMBL/GenBank/DDBJ databases">
        <title>Genomic insights into an expanded diversity of filamentous marine cyanobacteria reveals the extraordinary biosynthetic potential of Moorea and Okeania.</title>
        <authorList>
            <person name="Ferreira Leao T."/>
            <person name="Wang M."/>
            <person name="Moss N."/>
            <person name="Da Silva R."/>
            <person name="Sanders J."/>
            <person name="Nurk S."/>
            <person name="Gurevich A."/>
            <person name="Humphrey G."/>
            <person name="Reher R."/>
            <person name="Zhu Q."/>
            <person name="Belda-Ferre P."/>
            <person name="Glukhov E."/>
            <person name="Rex R."/>
            <person name="Dorrestein P.C."/>
            <person name="Knight R."/>
            <person name="Pevzner P."/>
            <person name="Gerwick W.H."/>
            <person name="Gerwick L."/>
        </authorList>
    </citation>
    <scope>NUCLEOTIDE SEQUENCE</scope>
    <source>
        <strain evidence="1">SIO1C4</strain>
    </source>
</reference>
<gene>
    <name evidence="1" type="ORF">F6J89_13920</name>
</gene>
<comment type="caution">
    <text evidence="1">The sequence shown here is derived from an EMBL/GenBank/DDBJ whole genome shotgun (WGS) entry which is preliminary data.</text>
</comment>
<dbReference type="Pfam" id="PF08852">
    <property type="entry name" value="DUF1822"/>
    <property type="match status" value="1"/>
</dbReference>
<evidence type="ECO:0000313" key="1">
    <source>
        <dbReference type="EMBL" id="NER28692.1"/>
    </source>
</evidence>
<dbReference type="AlphaFoldDB" id="A0A6B3NDJ8"/>
<sequence length="392" mass="44557">MISKSVDLTDLKMLQPELVELESNDFDFAKKISNQVSGEVHQWQTYINTLALLSFKQWLSERVDDLEINHEKCSIFQPYVRDINAVCNLRVGEFKLCLLAKESMLDELVVIPKIAFDSPELSAHFYVVIEIAEEPEEAIIRGFVCYDQLDKYRQAKSLQEWNELSYKLPLSLFDPELNHLLQYLRFLKPKAIPLPTISAEVESHGLKELVSSLPQKVINTARWLQGEMDELAENLSWQLLPPSTFAPVGMRRSLRRTVDQQHNKYQDIARKLAQQEKLIIPPEARGSCKEFNLDEITLQLSVVTWSYPEPTSEKTGEWVLLLILEALSEGILPTGTKLRVSSRASLVSEDVSQGNPYLHTAVLGYCDEAFVVTIALSNGSTITLMPFAFEPS</sequence>
<dbReference type="EMBL" id="JAAHFQ010000248">
    <property type="protein sequence ID" value="NER28692.1"/>
    <property type="molecule type" value="Genomic_DNA"/>
</dbReference>